<feature type="binding site" evidence="3">
    <location>
        <position position="116"/>
    </location>
    <ligand>
        <name>substrate</name>
    </ligand>
</feature>
<protein>
    <submittedName>
        <fullName evidence="6">SMP-30/gluconolactonase/LRE family protein</fullName>
    </submittedName>
</protein>
<feature type="binding site" evidence="3">
    <location>
        <position position="172"/>
    </location>
    <ligand>
        <name>a divalent metal cation</name>
        <dbReference type="ChEBI" id="CHEBI:60240"/>
    </ligand>
</feature>
<dbReference type="RefSeq" id="WP_188254045.1">
    <property type="nucleotide sequence ID" value="NZ_JABVCF010000003.1"/>
</dbReference>
<evidence type="ECO:0000256" key="1">
    <source>
        <dbReference type="ARBA" id="ARBA00008853"/>
    </source>
</evidence>
<organism evidence="6 7">
    <name type="scientific">Pseudaminobacter soli</name>
    <name type="common">ex Zhang et al. 2022</name>
    <dbReference type="NCBI Taxonomy" id="2831468"/>
    <lineage>
        <taxon>Bacteria</taxon>
        <taxon>Pseudomonadati</taxon>
        <taxon>Pseudomonadota</taxon>
        <taxon>Alphaproteobacteria</taxon>
        <taxon>Hyphomicrobiales</taxon>
        <taxon>Phyllobacteriaceae</taxon>
        <taxon>Pseudaminobacter</taxon>
    </lineage>
</organism>
<feature type="region of interest" description="Disordered" evidence="4">
    <location>
        <begin position="1"/>
        <end position="22"/>
    </location>
</feature>
<comment type="similarity">
    <text evidence="1">Belongs to the SMP-30/CGR1 family.</text>
</comment>
<dbReference type="InterPro" id="IPR013658">
    <property type="entry name" value="SGL"/>
</dbReference>
<dbReference type="GO" id="GO:0019853">
    <property type="term" value="P:L-ascorbic acid biosynthetic process"/>
    <property type="evidence" value="ECO:0007669"/>
    <property type="project" value="TreeGrafter"/>
</dbReference>
<proteinExistence type="inferred from homology"/>
<keyword evidence="7" id="KW-1185">Reference proteome</keyword>
<dbReference type="PRINTS" id="PR01790">
    <property type="entry name" value="SMP30FAMILY"/>
</dbReference>
<keyword evidence="3" id="KW-0862">Zinc</keyword>
<feature type="compositionally biased region" description="Polar residues" evidence="4">
    <location>
        <begin position="1"/>
        <end position="15"/>
    </location>
</feature>
<evidence type="ECO:0000259" key="5">
    <source>
        <dbReference type="Pfam" id="PF08450"/>
    </source>
</evidence>
<gene>
    <name evidence="6" type="ORF">KEU06_07640</name>
</gene>
<dbReference type="GO" id="GO:0005509">
    <property type="term" value="F:calcium ion binding"/>
    <property type="evidence" value="ECO:0007669"/>
    <property type="project" value="TreeGrafter"/>
</dbReference>
<feature type="active site" description="Proton donor/acceptor" evidence="2">
    <location>
        <position position="219"/>
    </location>
</feature>
<dbReference type="EMBL" id="JAGWCR010000003">
    <property type="protein sequence ID" value="MBS3648499.1"/>
    <property type="molecule type" value="Genomic_DNA"/>
</dbReference>
<feature type="binding site" evidence="3">
    <location>
        <position position="219"/>
    </location>
    <ligand>
        <name>a divalent metal cation</name>
        <dbReference type="ChEBI" id="CHEBI:60240"/>
    </ligand>
</feature>
<dbReference type="SUPFAM" id="SSF63829">
    <property type="entry name" value="Calcium-dependent phosphotriesterase"/>
    <property type="match status" value="1"/>
</dbReference>
<name>A0A942I2J6_9HYPH</name>
<evidence type="ECO:0000256" key="3">
    <source>
        <dbReference type="PIRSR" id="PIRSR605511-2"/>
    </source>
</evidence>
<feature type="binding site" evidence="3">
    <location>
        <position position="32"/>
    </location>
    <ligand>
        <name>a divalent metal cation</name>
        <dbReference type="ChEBI" id="CHEBI:60240"/>
    </ligand>
</feature>
<dbReference type="PANTHER" id="PTHR10907">
    <property type="entry name" value="REGUCALCIN"/>
    <property type="match status" value="1"/>
</dbReference>
<keyword evidence="3" id="KW-0479">Metal-binding</keyword>
<comment type="caution">
    <text evidence="6">The sequence shown here is derived from an EMBL/GenBank/DDBJ whole genome shotgun (WGS) entry which is preliminary data.</text>
</comment>
<dbReference type="Proteomes" id="UP000680348">
    <property type="component" value="Unassembled WGS sequence"/>
</dbReference>
<dbReference type="Pfam" id="PF08450">
    <property type="entry name" value="SGL"/>
    <property type="match status" value="1"/>
</dbReference>
<sequence length="312" mass="33664">MVVNRTSQPSDNSQPADGKPRRLGNLRCIVGESLIWSPRDGKLFFTDLVGKSFHSYDPATRVFESWDAPEFATSIGIRRDGGFVVGLEQRICLWEPGGDFATLAIPEPDRPGNRLNEGVVGPDGAFWVGTMATNLHSDGTPKEQDGPLGAYYRVRPDGRVERLTPNEYGITNTMAWSADGKFLTADTVANTIHSFRVGDDGQIGNQTIFEQGFPRGLPDGSCMDAEGFLWNCRVAGGSCVSRFAPDGRLDRMVELPCAWPTSCAFGGPGLDTLYVTSATFTMSEAHLAANPHEGGLYAVDAGVKGIASYQFG</sequence>
<dbReference type="InterPro" id="IPR005511">
    <property type="entry name" value="SMP-30"/>
</dbReference>
<comment type="cofactor">
    <cofactor evidence="3">
        <name>Zn(2+)</name>
        <dbReference type="ChEBI" id="CHEBI:29105"/>
    </cofactor>
    <text evidence="3">Binds 1 divalent metal cation per subunit.</text>
</comment>
<evidence type="ECO:0000256" key="2">
    <source>
        <dbReference type="PIRSR" id="PIRSR605511-1"/>
    </source>
</evidence>
<evidence type="ECO:0000313" key="7">
    <source>
        <dbReference type="Proteomes" id="UP000680348"/>
    </source>
</evidence>
<feature type="binding site" evidence="3">
    <location>
        <position position="114"/>
    </location>
    <ligand>
        <name>substrate</name>
    </ligand>
</feature>
<dbReference type="PANTHER" id="PTHR10907:SF47">
    <property type="entry name" value="REGUCALCIN"/>
    <property type="match status" value="1"/>
</dbReference>
<reference evidence="6" key="1">
    <citation type="submission" date="2021-04" db="EMBL/GenBank/DDBJ databases">
        <title>Pseudaminobacter soli sp. nov., isolated from paddy soil contaminated by heavy metals.</title>
        <authorList>
            <person name="Zhang K."/>
        </authorList>
    </citation>
    <scope>NUCLEOTIDE SEQUENCE</scope>
    <source>
        <strain evidence="6">19-2017</strain>
    </source>
</reference>
<evidence type="ECO:0000256" key="4">
    <source>
        <dbReference type="SAM" id="MobiDB-lite"/>
    </source>
</evidence>
<dbReference type="Gene3D" id="2.120.10.30">
    <property type="entry name" value="TolB, C-terminal domain"/>
    <property type="match status" value="1"/>
</dbReference>
<evidence type="ECO:0000313" key="6">
    <source>
        <dbReference type="EMBL" id="MBS3648499.1"/>
    </source>
</evidence>
<feature type="domain" description="SMP-30/Gluconolactonase/LRE-like region" evidence="5">
    <location>
        <begin position="30"/>
        <end position="279"/>
    </location>
</feature>
<dbReference type="InterPro" id="IPR011042">
    <property type="entry name" value="6-blade_b-propeller_TolB-like"/>
</dbReference>
<accession>A0A942I2J6</accession>
<dbReference type="AlphaFoldDB" id="A0A942I2J6"/>
<dbReference type="GO" id="GO:0004341">
    <property type="term" value="F:gluconolactonase activity"/>
    <property type="evidence" value="ECO:0007669"/>
    <property type="project" value="TreeGrafter"/>
</dbReference>